<dbReference type="PROSITE" id="PS00874">
    <property type="entry name" value="T2SP_F"/>
    <property type="match status" value="1"/>
</dbReference>
<gene>
    <name evidence="13" type="ORF">CVV65_15455</name>
</gene>
<evidence type="ECO:0000256" key="3">
    <source>
        <dbReference type="ARBA" id="ARBA00022448"/>
    </source>
</evidence>
<evidence type="ECO:0000259" key="12">
    <source>
        <dbReference type="Pfam" id="PF00482"/>
    </source>
</evidence>
<dbReference type="InterPro" id="IPR018076">
    <property type="entry name" value="T2SS_GspF_dom"/>
</dbReference>
<accession>A0A2K8N9Y5</accession>
<evidence type="ECO:0000256" key="9">
    <source>
        <dbReference type="RuleBase" id="RU003923"/>
    </source>
</evidence>
<evidence type="ECO:0000256" key="10">
    <source>
        <dbReference type="SAM" id="MobiDB-lite"/>
    </source>
</evidence>
<proteinExistence type="inferred from homology"/>
<sequence length="450" mass="48697">MALFRYQAVNRAGKAVRGQIEAADAAAATADLRRQGLFPMRIDPAAEGRARTLGLGGRGPEQAVRSGTPRSRAVPDPEVRSPAGTERAAKGDRPAFFGLRLGEGRVKVQALAVFCRQFATLVRAGVPAARSVEILAAQSESRTLKRTLEAVAEEVRQGTALRQAFANHQAVFPPLFINMVGAGEFSGQLDLMLERAAQFYERERATSQKIMSAMTYPTVVLVIALGVSVFLLTSVIPTFAQTFAQQGVALPLPTRITLGLSRFLTERWYLALALVAAVVSGGIAGARTPAGRRWLGRISLAVPVFGRLNRKHAVAQFSRTFATLVRAAVPILDALDLAKKVMGNVLYQEALTEAQEGLRSGRTVAEVLGRYPRLFPPMVVQMIAVGEETGTLDDLLDKLADFYETDVQEMAARLGALLEPMMILFLAVIVGLIILSVYLPMFQMMNFVGS</sequence>
<keyword evidence="7 11" id="KW-1133">Transmembrane helix</keyword>
<dbReference type="PRINTS" id="PR00812">
    <property type="entry name" value="BCTERIALGSPF"/>
</dbReference>
<dbReference type="FunFam" id="1.20.81.30:FF:000001">
    <property type="entry name" value="Type II secretion system protein F"/>
    <property type="match status" value="2"/>
</dbReference>
<comment type="similarity">
    <text evidence="2 9">Belongs to the GSP F family.</text>
</comment>
<dbReference type="PANTHER" id="PTHR30012:SF0">
    <property type="entry name" value="TYPE II SECRETION SYSTEM PROTEIN F-RELATED"/>
    <property type="match status" value="1"/>
</dbReference>
<feature type="transmembrane region" description="Helical" evidence="11">
    <location>
        <begin position="219"/>
        <end position="240"/>
    </location>
</feature>
<dbReference type="OrthoDB" id="9805682at2"/>
<evidence type="ECO:0000256" key="5">
    <source>
        <dbReference type="ARBA" id="ARBA00022519"/>
    </source>
</evidence>
<dbReference type="EMBL" id="CP024955">
    <property type="protein sequence ID" value="ATY86151.1"/>
    <property type="molecule type" value="Genomic_DNA"/>
</dbReference>
<evidence type="ECO:0000256" key="6">
    <source>
        <dbReference type="ARBA" id="ARBA00022692"/>
    </source>
</evidence>
<evidence type="ECO:0000256" key="7">
    <source>
        <dbReference type="ARBA" id="ARBA00022989"/>
    </source>
</evidence>
<feature type="region of interest" description="Disordered" evidence="10">
    <location>
        <begin position="49"/>
        <end position="89"/>
    </location>
</feature>
<comment type="subcellular location">
    <subcellularLocation>
        <location evidence="1">Cell inner membrane</location>
        <topology evidence="1">Multi-pass membrane protein</topology>
    </subcellularLocation>
    <subcellularLocation>
        <location evidence="9">Cell membrane</location>
        <topology evidence="9">Multi-pass membrane protein</topology>
    </subcellularLocation>
</comment>
<protein>
    <submittedName>
        <fullName evidence="13">Type II secretion system F family protein</fullName>
    </submittedName>
</protein>
<keyword evidence="5" id="KW-0997">Cell inner membrane</keyword>
<evidence type="ECO:0000256" key="2">
    <source>
        <dbReference type="ARBA" id="ARBA00005745"/>
    </source>
</evidence>
<dbReference type="GO" id="GO:0015628">
    <property type="term" value="P:protein secretion by the type II secretion system"/>
    <property type="evidence" value="ECO:0007669"/>
    <property type="project" value="TreeGrafter"/>
</dbReference>
<keyword evidence="8 11" id="KW-0472">Membrane</keyword>
<dbReference type="AlphaFoldDB" id="A0A2K8N9Y5"/>
<keyword evidence="3 9" id="KW-0813">Transport</keyword>
<feature type="transmembrane region" description="Helical" evidence="11">
    <location>
        <begin position="268"/>
        <end position="286"/>
    </location>
</feature>
<dbReference type="InterPro" id="IPR003004">
    <property type="entry name" value="GspF/PilC"/>
</dbReference>
<dbReference type="PANTHER" id="PTHR30012">
    <property type="entry name" value="GENERAL SECRETION PATHWAY PROTEIN"/>
    <property type="match status" value="1"/>
</dbReference>
<evidence type="ECO:0000256" key="4">
    <source>
        <dbReference type="ARBA" id="ARBA00022475"/>
    </source>
</evidence>
<dbReference type="InterPro" id="IPR042094">
    <property type="entry name" value="T2SS_GspF_sf"/>
</dbReference>
<dbReference type="Pfam" id="PF00482">
    <property type="entry name" value="T2SSF"/>
    <property type="match status" value="2"/>
</dbReference>
<keyword evidence="6 9" id="KW-0812">Transmembrane</keyword>
<feature type="domain" description="Type II secretion system protein GspF" evidence="12">
    <location>
        <begin position="317"/>
        <end position="440"/>
    </location>
</feature>
<evidence type="ECO:0000256" key="11">
    <source>
        <dbReference type="SAM" id="Phobius"/>
    </source>
</evidence>
<dbReference type="GO" id="GO:0005886">
    <property type="term" value="C:plasma membrane"/>
    <property type="evidence" value="ECO:0007669"/>
    <property type="project" value="UniProtKB-SubCell"/>
</dbReference>
<dbReference type="Gene3D" id="1.20.81.30">
    <property type="entry name" value="Type II secretion system (T2SS), domain F"/>
    <property type="match status" value="2"/>
</dbReference>
<evidence type="ECO:0000313" key="14">
    <source>
        <dbReference type="Proteomes" id="UP000231932"/>
    </source>
</evidence>
<name>A0A2K8N9Y5_9BACL</name>
<dbReference type="KEGG" id="kyr:CVV65_15455"/>
<dbReference type="RefSeq" id="WP_100668900.1">
    <property type="nucleotide sequence ID" value="NZ_CP024955.1"/>
</dbReference>
<evidence type="ECO:0000256" key="1">
    <source>
        <dbReference type="ARBA" id="ARBA00004429"/>
    </source>
</evidence>
<reference evidence="14" key="1">
    <citation type="submission" date="2017-11" db="EMBL/GenBank/DDBJ databases">
        <title>Complete Genome Sequence of Kyrpidia sp. Strain EA-1, a thermophilic, hydrogen-oxidizing Bacterium, isolated from the Azores.</title>
        <authorList>
            <person name="Reiner J.E."/>
            <person name="Lapp C.J."/>
            <person name="Bunk B."/>
            <person name="Gescher J."/>
        </authorList>
    </citation>
    <scope>NUCLEOTIDE SEQUENCE [LARGE SCALE GENOMIC DNA]</scope>
    <source>
        <strain evidence="14">EA-1</strain>
    </source>
</reference>
<evidence type="ECO:0000256" key="8">
    <source>
        <dbReference type="ARBA" id="ARBA00023136"/>
    </source>
</evidence>
<feature type="domain" description="Type II secretion system protein GspF" evidence="12">
    <location>
        <begin position="114"/>
        <end position="237"/>
    </location>
</feature>
<dbReference type="Proteomes" id="UP000231932">
    <property type="component" value="Chromosome"/>
</dbReference>
<organism evidence="13 14">
    <name type="scientific">Kyrpidia spormannii</name>
    <dbReference type="NCBI Taxonomy" id="2055160"/>
    <lineage>
        <taxon>Bacteria</taxon>
        <taxon>Bacillati</taxon>
        <taxon>Bacillota</taxon>
        <taxon>Bacilli</taxon>
        <taxon>Bacillales</taxon>
        <taxon>Alicyclobacillaceae</taxon>
        <taxon>Kyrpidia</taxon>
    </lineage>
</organism>
<keyword evidence="14" id="KW-1185">Reference proteome</keyword>
<keyword evidence="4" id="KW-1003">Cell membrane</keyword>
<evidence type="ECO:0000313" key="13">
    <source>
        <dbReference type="EMBL" id="ATY86151.1"/>
    </source>
</evidence>
<feature type="transmembrane region" description="Helical" evidence="11">
    <location>
        <begin position="423"/>
        <end position="441"/>
    </location>
</feature>
<dbReference type="InterPro" id="IPR001992">
    <property type="entry name" value="T2SS_GspF/T4SS_PilC_CS"/>
</dbReference>